<protein>
    <submittedName>
        <fullName evidence="2">Putative RNA-directed DNA polymerase from mobile element jockey-like</fullName>
    </submittedName>
</protein>
<keyword evidence="2" id="KW-0808">Transferase</keyword>
<dbReference type="InterPro" id="IPR043502">
    <property type="entry name" value="DNA/RNA_pol_sf"/>
</dbReference>
<reference evidence="2 3" key="1">
    <citation type="submission" date="2018-04" db="EMBL/GenBank/DDBJ databases">
        <authorList>
            <person name="Zhang X."/>
            <person name="Yuan J."/>
            <person name="Li F."/>
            <person name="Xiang J."/>
        </authorList>
    </citation>
    <scope>NUCLEOTIDE SEQUENCE [LARGE SCALE GENOMIC DNA]</scope>
    <source>
        <tissue evidence="2">Muscle</tissue>
    </source>
</reference>
<feature type="domain" description="Reverse transcriptase" evidence="1">
    <location>
        <begin position="47"/>
        <end position="340"/>
    </location>
</feature>
<proteinExistence type="predicted"/>
<sequence length="415" mass="45045">MPTRQEVHMAIISLKNNKAAGPDGIPAEILKHGGNAILDSLHDIFQKVWASSCCPQKWKDADIVSIFKKKGDRAVCGNSRGISLLATSGKVLTRILLSRLLAHITEGVLPESQSGFRKERSTVDMVFIARQLQEKAIEQQQDLYMVFVDLAKAFDTVNRTLLWEILRKFGCPPTFLAVLKSFHDGSKARVTSGGSKSDPFFVGTGVKQGCVIAPIIFNLFVAAVMTIAKQNINPADGVQISYRLDGNLFNLRRLQAKTLVTVEAIHELQYADDTAFVSSSPDGLQRTINAVAEAYSRSGLAINTGKTEVLNMCQPPIPALLINQQPLKNVEEFTYLGSVLSNTNDLSSEVQRRIGLASASFEKVGKPCAVQEVSGSPPTSIGLQNSDAFVAMLRKMQEVTSPAMRVVASASPGLD</sequence>
<evidence type="ECO:0000313" key="3">
    <source>
        <dbReference type="Proteomes" id="UP000283509"/>
    </source>
</evidence>
<dbReference type="Pfam" id="PF00078">
    <property type="entry name" value="RVT_1"/>
    <property type="match status" value="1"/>
</dbReference>
<accession>A0A423SIY6</accession>
<evidence type="ECO:0000259" key="1">
    <source>
        <dbReference type="PROSITE" id="PS50878"/>
    </source>
</evidence>
<dbReference type="AlphaFoldDB" id="A0A423SIY6"/>
<comment type="caution">
    <text evidence="2">The sequence shown here is derived from an EMBL/GenBank/DDBJ whole genome shotgun (WGS) entry which is preliminary data.</text>
</comment>
<reference evidence="2 3" key="2">
    <citation type="submission" date="2019-01" db="EMBL/GenBank/DDBJ databases">
        <title>The decoding of complex shrimp genome reveals the adaptation for benthos swimmer, frequently molting mechanism and breeding impact on genome.</title>
        <authorList>
            <person name="Sun Y."/>
            <person name="Gao Y."/>
            <person name="Yu Y."/>
        </authorList>
    </citation>
    <scope>NUCLEOTIDE SEQUENCE [LARGE SCALE GENOMIC DNA]</scope>
    <source>
        <tissue evidence="2">Muscle</tissue>
    </source>
</reference>
<dbReference type="GO" id="GO:0003964">
    <property type="term" value="F:RNA-directed DNA polymerase activity"/>
    <property type="evidence" value="ECO:0007669"/>
    <property type="project" value="UniProtKB-KW"/>
</dbReference>
<organism evidence="2 3">
    <name type="scientific">Penaeus vannamei</name>
    <name type="common">Whiteleg shrimp</name>
    <name type="synonym">Litopenaeus vannamei</name>
    <dbReference type="NCBI Taxonomy" id="6689"/>
    <lineage>
        <taxon>Eukaryota</taxon>
        <taxon>Metazoa</taxon>
        <taxon>Ecdysozoa</taxon>
        <taxon>Arthropoda</taxon>
        <taxon>Crustacea</taxon>
        <taxon>Multicrustacea</taxon>
        <taxon>Malacostraca</taxon>
        <taxon>Eumalacostraca</taxon>
        <taxon>Eucarida</taxon>
        <taxon>Decapoda</taxon>
        <taxon>Dendrobranchiata</taxon>
        <taxon>Penaeoidea</taxon>
        <taxon>Penaeidae</taxon>
        <taxon>Penaeus</taxon>
    </lineage>
</organism>
<dbReference type="EMBL" id="QCYY01003325">
    <property type="protein sequence ID" value="ROT64104.1"/>
    <property type="molecule type" value="Genomic_DNA"/>
</dbReference>
<dbReference type="SUPFAM" id="SSF56672">
    <property type="entry name" value="DNA/RNA polymerases"/>
    <property type="match status" value="1"/>
</dbReference>
<evidence type="ECO:0000313" key="2">
    <source>
        <dbReference type="EMBL" id="ROT64104.1"/>
    </source>
</evidence>
<keyword evidence="2" id="KW-0548">Nucleotidyltransferase</keyword>
<dbReference type="PROSITE" id="PS50878">
    <property type="entry name" value="RT_POL"/>
    <property type="match status" value="1"/>
</dbReference>
<keyword evidence="2" id="KW-0695">RNA-directed DNA polymerase</keyword>
<keyword evidence="3" id="KW-1185">Reference proteome</keyword>
<dbReference type="PANTHER" id="PTHR47027">
    <property type="entry name" value="REVERSE TRANSCRIPTASE DOMAIN-CONTAINING PROTEIN"/>
    <property type="match status" value="1"/>
</dbReference>
<dbReference type="STRING" id="6689.A0A423SIY6"/>
<dbReference type="OrthoDB" id="410381at2759"/>
<gene>
    <name evidence="2" type="ORF">C7M84_017959</name>
</gene>
<name>A0A423SIY6_PENVA</name>
<dbReference type="InterPro" id="IPR000477">
    <property type="entry name" value="RT_dom"/>
</dbReference>
<dbReference type="PANTHER" id="PTHR47027:SF20">
    <property type="entry name" value="REVERSE TRANSCRIPTASE-LIKE PROTEIN WITH RNA-DIRECTED DNA POLYMERASE DOMAIN"/>
    <property type="match status" value="1"/>
</dbReference>
<dbReference type="Proteomes" id="UP000283509">
    <property type="component" value="Unassembled WGS sequence"/>
</dbReference>
<dbReference type="CDD" id="cd01650">
    <property type="entry name" value="RT_nLTR_like"/>
    <property type="match status" value="1"/>
</dbReference>